<dbReference type="Gene3D" id="1.20.120.1910">
    <property type="entry name" value="Cysteine-tRNA ligase, C-terminal anti-codon recognition domain"/>
    <property type="match status" value="1"/>
</dbReference>
<dbReference type="EMBL" id="JBHUFZ010000008">
    <property type="protein sequence ID" value="MFD1889400.1"/>
    <property type="molecule type" value="Genomic_DNA"/>
</dbReference>
<gene>
    <name evidence="12 14" type="primary">cysS</name>
    <name evidence="14" type="ORF">ACFSCS_04250</name>
</gene>
<keyword evidence="6 12" id="KW-0547">Nucleotide-binding</keyword>
<dbReference type="NCBIfam" id="TIGR00435">
    <property type="entry name" value="cysS"/>
    <property type="match status" value="1"/>
</dbReference>
<reference evidence="15" key="1">
    <citation type="journal article" date="2019" name="Int. J. Syst. Evol. Microbiol.">
        <title>The Global Catalogue of Microorganisms (GCM) 10K type strain sequencing project: providing services to taxonomists for standard genome sequencing and annotation.</title>
        <authorList>
            <consortium name="The Broad Institute Genomics Platform"/>
            <consortium name="The Broad Institute Genome Sequencing Center for Infectious Disease"/>
            <person name="Wu L."/>
            <person name="Ma J."/>
        </authorList>
    </citation>
    <scope>NUCLEOTIDE SEQUENCE [LARGE SCALE GENOMIC DNA]</scope>
    <source>
        <strain evidence="15">CAIM 431</strain>
    </source>
</reference>
<feature type="short sequence motif" description="'HIGH' region" evidence="12">
    <location>
        <begin position="31"/>
        <end position="41"/>
    </location>
</feature>
<organism evidence="14 15">
    <name type="scientific">Luteococcus peritonei</name>
    <dbReference type="NCBI Taxonomy" id="88874"/>
    <lineage>
        <taxon>Bacteria</taxon>
        <taxon>Bacillati</taxon>
        <taxon>Actinomycetota</taxon>
        <taxon>Actinomycetes</taxon>
        <taxon>Propionibacteriales</taxon>
        <taxon>Propionibacteriaceae</taxon>
        <taxon>Luteococcus</taxon>
    </lineage>
</organism>
<evidence type="ECO:0000256" key="6">
    <source>
        <dbReference type="ARBA" id="ARBA00022741"/>
    </source>
</evidence>
<evidence type="ECO:0000256" key="12">
    <source>
        <dbReference type="HAMAP-Rule" id="MF_00041"/>
    </source>
</evidence>
<keyword evidence="8 12" id="KW-0067">ATP-binding</keyword>
<keyword evidence="9 12" id="KW-0648">Protein biosynthesis</keyword>
<dbReference type="SUPFAM" id="SSF47323">
    <property type="entry name" value="Anticodon-binding domain of a subclass of class I aminoacyl-tRNA synthetases"/>
    <property type="match status" value="1"/>
</dbReference>
<comment type="subunit">
    <text evidence="2 12">Monomer.</text>
</comment>
<evidence type="ECO:0000256" key="2">
    <source>
        <dbReference type="ARBA" id="ARBA00011245"/>
    </source>
</evidence>
<evidence type="ECO:0000256" key="7">
    <source>
        <dbReference type="ARBA" id="ARBA00022833"/>
    </source>
</evidence>
<dbReference type="HAMAP" id="MF_00041">
    <property type="entry name" value="Cys_tRNA_synth"/>
    <property type="match status" value="1"/>
</dbReference>
<sequence length="492" mass="54503">MNFRLYDSATRQLTDFEPLVPGKVSIYHCGLTVQSAPHLGHIRKEVVFDVLRRWLTFTGHEVTIVANVTDIDDKILAKSAEAGVEWWAHAYHFENELHAAYRSLGCLPPSYEPRATGHIPEMVELIAELIEKGHAYPAADESGDVYFDVRSWPAYGSLSHQKVADMEAAEDADPRGKRDPRDFALWKGHKADEPETASWPSPWGRGRPGWHIECSAMAGKYLGDAFDIHGGGLDLRFPHHENELAQSTAAGRPFAKYWMHNAWVTMAGEKMSKSLGNTALVTEVTKAYNPRAVRFFLLAPHYRSMIEFSPSDEASKGSLDEATKAIERIDSFLERAVAFNQAHLDELEAGHVWRAERYLPQAFREAMDDDLGTPKAVAVLFDEISQGNKALAAKELAAVGKHLAAVRDMLEVFGLDPEAPEWEHLRSQGGEDLTGVVDGLVSTLMEQRAAARAAKDWAAADAIRDQLAAAGLKIIDTPEGARWELSSTEGRN</sequence>
<evidence type="ECO:0000256" key="11">
    <source>
        <dbReference type="ARBA" id="ARBA00047398"/>
    </source>
</evidence>
<dbReference type="PANTHER" id="PTHR10890">
    <property type="entry name" value="CYSTEINYL-TRNA SYNTHETASE"/>
    <property type="match status" value="1"/>
</dbReference>
<dbReference type="InterPro" id="IPR015803">
    <property type="entry name" value="Cys-tRNA-ligase"/>
</dbReference>
<dbReference type="Pfam" id="PF01406">
    <property type="entry name" value="tRNA-synt_1e"/>
    <property type="match status" value="1"/>
</dbReference>
<name>A0ABW4RTQ5_9ACTN</name>
<accession>A0ABW4RTQ5</accession>
<comment type="caution">
    <text evidence="14">The sequence shown here is derived from an EMBL/GenBank/DDBJ whole genome shotgun (WGS) entry which is preliminary data.</text>
</comment>
<dbReference type="InterPro" id="IPR032678">
    <property type="entry name" value="tRNA-synt_1_cat_dom"/>
</dbReference>
<keyword evidence="3 12" id="KW-0963">Cytoplasm</keyword>
<comment type="similarity">
    <text evidence="1 12">Belongs to the class-I aminoacyl-tRNA synthetase family.</text>
</comment>
<feature type="short sequence motif" description="'KMSKS' region" evidence="12">
    <location>
        <begin position="270"/>
        <end position="274"/>
    </location>
</feature>
<dbReference type="InterPro" id="IPR056411">
    <property type="entry name" value="CysS_C"/>
</dbReference>
<dbReference type="GO" id="GO:0004817">
    <property type="term" value="F:cysteine-tRNA ligase activity"/>
    <property type="evidence" value="ECO:0007669"/>
    <property type="project" value="UniProtKB-EC"/>
</dbReference>
<dbReference type="InterPro" id="IPR015273">
    <property type="entry name" value="Cys-tRNA-synt_Ia_DALR"/>
</dbReference>
<feature type="binding site" evidence="12">
    <location>
        <position position="29"/>
    </location>
    <ligand>
        <name>Zn(2+)</name>
        <dbReference type="ChEBI" id="CHEBI:29105"/>
    </ligand>
</feature>
<evidence type="ECO:0000256" key="8">
    <source>
        <dbReference type="ARBA" id="ARBA00022840"/>
    </source>
</evidence>
<protein>
    <recommendedName>
        <fullName evidence="12">Cysteine--tRNA ligase</fullName>
        <ecNumber evidence="12">6.1.1.16</ecNumber>
    </recommendedName>
    <alternativeName>
        <fullName evidence="12">Cysteinyl-tRNA synthetase</fullName>
        <shortName evidence="12">CysRS</shortName>
    </alternativeName>
</protein>
<feature type="binding site" evidence="12">
    <location>
        <position position="214"/>
    </location>
    <ligand>
        <name>Zn(2+)</name>
        <dbReference type="ChEBI" id="CHEBI:29105"/>
    </ligand>
</feature>
<dbReference type="InterPro" id="IPR014729">
    <property type="entry name" value="Rossmann-like_a/b/a_fold"/>
</dbReference>
<evidence type="ECO:0000256" key="5">
    <source>
        <dbReference type="ARBA" id="ARBA00022723"/>
    </source>
</evidence>
<evidence type="ECO:0000256" key="4">
    <source>
        <dbReference type="ARBA" id="ARBA00022598"/>
    </source>
</evidence>
<evidence type="ECO:0000256" key="3">
    <source>
        <dbReference type="ARBA" id="ARBA00022490"/>
    </source>
</evidence>
<evidence type="ECO:0000313" key="15">
    <source>
        <dbReference type="Proteomes" id="UP001597326"/>
    </source>
</evidence>
<evidence type="ECO:0000256" key="10">
    <source>
        <dbReference type="ARBA" id="ARBA00023146"/>
    </source>
</evidence>
<feature type="binding site" evidence="12">
    <location>
        <position position="273"/>
    </location>
    <ligand>
        <name>ATP</name>
        <dbReference type="ChEBI" id="CHEBI:30616"/>
    </ligand>
</feature>
<evidence type="ECO:0000259" key="13">
    <source>
        <dbReference type="SMART" id="SM00840"/>
    </source>
</evidence>
<dbReference type="Proteomes" id="UP001597326">
    <property type="component" value="Unassembled WGS sequence"/>
</dbReference>
<proteinExistence type="inferred from homology"/>
<feature type="binding site" evidence="12">
    <location>
        <position position="243"/>
    </location>
    <ligand>
        <name>Zn(2+)</name>
        <dbReference type="ChEBI" id="CHEBI:29105"/>
    </ligand>
</feature>
<dbReference type="RefSeq" id="WP_343872426.1">
    <property type="nucleotide sequence ID" value="NZ_BAAAIX010000007.1"/>
</dbReference>
<keyword evidence="10 12" id="KW-0030">Aminoacyl-tRNA synthetase</keyword>
<dbReference type="Gene3D" id="3.40.50.620">
    <property type="entry name" value="HUPs"/>
    <property type="match status" value="1"/>
</dbReference>
<keyword evidence="4 12" id="KW-0436">Ligase</keyword>
<comment type="subcellular location">
    <subcellularLocation>
        <location evidence="12">Cytoplasm</location>
    </subcellularLocation>
</comment>
<keyword evidence="15" id="KW-1185">Reference proteome</keyword>
<dbReference type="EC" id="6.1.1.16" evidence="12"/>
<dbReference type="InterPro" id="IPR024909">
    <property type="entry name" value="Cys-tRNA/MSH_ligase"/>
</dbReference>
<dbReference type="Pfam" id="PF09190">
    <property type="entry name" value="DALR_2"/>
    <property type="match status" value="1"/>
</dbReference>
<dbReference type="CDD" id="cd00672">
    <property type="entry name" value="CysRS_core"/>
    <property type="match status" value="1"/>
</dbReference>
<dbReference type="PRINTS" id="PR00983">
    <property type="entry name" value="TRNASYNTHCYS"/>
</dbReference>
<comment type="catalytic activity">
    <reaction evidence="11 12">
        <text>tRNA(Cys) + L-cysteine + ATP = L-cysteinyl-tRNA(Cys) + AMP + diphosphate</text>
        <dbReference type="Rhea" id="RHEA:17773"/>
        <dbReference type="Rhea" id="RHEA-COMP:9661"/>
        <dbReference type="Rhea" id="RHEA-COMP:9679"/>
        <dbReference type="ChEBI" id="CHEBI:30616"/>
        <dbReference type="ChEBI" id="CHEBI:33019"/>
        <dbReference type="ChEBI" id="CHEBI:35235"/>
        <dbReference type="ChEBI" id="CHEBI:78442"/>
        <dbReference type="ChEBI" id="CHEBI:78517"/>
        <dbReference type="ChEBI" id="CHEBI:456215"/>
        <dbReference type="EC" id="6.1.1.16"/>
    </reaction>
</comment>
<evidence type="ECO:0000313" key="14">
    <source>
        <dbReference type="EMBL" id="MFD1889400.1"/>
    </source>
</evidence>
<dbReference type="InterPro" id="IPR009080">
    <property type="entry name" value="tRNAsynth_Ia_anticodon-bd"/>
</dbReference>
<evidence type="ECO:0000256" key="9">
    <source>
        <dbReference type="ARBA" id="ARBA00022917"/>
    </source>
</evidence>
<dbReference type="Pfam" id="PF23493">
    <property type="entry name" value="CysS_C"/>
    <property type="match status" value="1"/>
</dbReference>
<evidence type="ECO:0000256" key="1">
    <source>
        <dbReference type="ARBA" id="ARBA00005594"/>
    </source>
</evidence>
<keyword evidence="5 12" id="KW-0479">Metal-binding</keyword>
<dbReference type="PANTHER" id="PTHR10890:SF30">
    <property type="entry name" value="CYSTEINE--TRNA LIGASE"/>
    <property type="match status" value="1"/>
</dbReference>
<dbReference type="SUPFAM" id="SSF52374">
    <property type="entry name" value="Nucleotidylyl transferase"/>
    <property type="match status" value="1"/>
</dbReference>
<comment type="cofactor">
    <cofactor evidence="12">
        <name>Zn(2+)</name>
        <dbReference type="ChEBI" id="CHEBI:29105"/>
    </cofactor>
    <text evidence="12">Binds 1 zinc ion per subunit.</text>
</comment>
<dbReference type="SMART" id="SM00840">
    <property type="entry name" value="DALR_2"/>
    <property type="match status" value="1"/>
</dbReference>
<feature type="binding site" evidence="12">
    <location>
        <position position="239"/>
    </location>
    <ligand>
        <name>Zn(2+)</name>
        <dbReference type="ChEBI" id="CHEBI:29105"/>
    </ligand>
</feature>
<keyword evidence="7 12" id="KW-0862">Zinc</keyword>
<feature type="domain" description="Cysteinyl-tRNA synthetase class Ia DALR" evidence="13">
    <location>
        <begin position="362"/>
        <end position="421"/>
    </location>
</feature>